<keyword evidence="4" id="KW-1185">Reference proteome</keyword>
<dbReference type="InterPro" id="IPR011011">
    <property type="entry name" value="Znf_FYVE_PHD"/>
</dbReference>
<feature type="region of interest" description="Disordered" evidence="1">
    <location>
        <begin position="372"/>
        <end position="456"/>
    </location>
</feature>
<dbReference type="STRING" id="985895.E4ZX26"/>
<dbReference type="eggNOG" id="ENOG502SCMK">
    <property type="taxonomic scope" value="Eukaryota"/>
</dbReference>
<dbReference type="SMART" id="SM00439">
    <property type="entry name" value="BAH"/>
    <property type="match status" value="1"/>
</dbReference>
<evidence type="ECO:0000313" key="4">
    <source>
        <dbReference type="Proteomes" id="UP000002668"/>
    </source>
</evidence>
<dbReference type="SUPFAM" id="SSF57903">
    <property type="entry name" value="FYVE/PHD zinc finger"/>
    <property type="match status" value="1"/>
</dbReference>
<gene>
    <name evidence="3" type="ORF">LEMA_P023880.1</name>
</gene>
<dbReference type="AlphaFoldDB" id="E4ZX26"/>
<reference evidence="4" key="1">
    <citation type="journal article" date="2011" name="Nat. Commun.">
        <title>Effector diversification within compartments of the Leptosphaeria maculans genome affected by Repeat-Induced Point mutations.</title>
        <authorList>
            <person name="Rouxel T."/>
            <person name="Grandaubert J."/>
            <person name="Hane J.K."/>
            <person name="Hoede C."/>
            <person name="van de Wouw A.P."/>
            <person name="Couloux A."/>
            <person name="Dominguez V."/>
            <person name="Anthouard V."/>
            <person name="Bally P."/>
            <person name="Bourras S."/>
            <person name="Cozijnsen A.J."/>
            <person name="Ciuffetti L.M."/>
            <person name="Degrave A."/>
            <person name="Dilmaghani A."/>
            <person name="Duret L."/>
            <person name="Fudal I."/>
            <person name="Goodwin S.B."/>
            <person name="Gout L."/>
            <person name="Glaser N."/>
            <person name="Linglin J."/>
            <person name="Kema G.H.J."/>
            <person name="Lapalu N."/>
            <person name="Lawrence C.B."/>
            <person name="May K."/>
            <person name="Meyer M."/>
            <person name="Ollivier B."/>
            <person name="Poulain J."/>
            <person name="Schoch C.L."/>
            <person name="Simon A."/>
            <person name="Spatafora J.W."/>
            <person name="Stachowiak A."/>
            <person name="Turgeon B.G."/>
            <person name="Tyler B.M."/>
            <person name="Vincent D."/>
            <person name="Weissenbach J."/>
            <person name="Amselem J."/>
            <person name="Quesneville H."/>
            <person name="Oliver R.P."/>
            <person name="Wincker P."/>
            <person name="Balesdent M.-H."/>
            <person name="Howlett B.J."/>
        </authorList>
    </citation>
    <scope>NUCLEOTIDE SEQUENCE [LARGE SCALE GENOMIC DNA]</scope>
    <source>
        <strain evidence="4">JN3 / isolate v23.1.3 / race Av1-4-5-6-7-8</strain>
    </source>
</reference>
<dbReference type="EMBL" id="FP929127">
    <property type="protein sequence ID" value="CBX95236.1"/>
    <property type="molecule type" value="Genomic_DNA"/>
</dbReference>
<organism evidence="4">
    <name type="scientific">Leptosphaeria maculans (strain JN3 / isolate v23.1.3 / race Av1-4-5-6-7-8)</name>
    <name type="common">Blackleg fungus</name>
    <name type="synonym">Phoma lingam</name>
    <dbReference type="NCBI Taxonomy" id="985895"/>
    <lineage>
        <taxon>Eukaryota</taxon>
        <taxon>Fungi</taxon>
        <taxon>Dikarya</taxon>
        <taxon>Ascomycota</taxon>
        <taxon>Pezizomycotina</taxon>
        <taxon>Dothideomycetes</taxon>
        <taxon>Pleosporomycetidae</taxon>
        <taxon>Pleosporales</taxon>
        <taxon>Pleosporineae</taxon>
        <taxon>Leptosphaeriaceae</taxon>
        <taxon>Plenodomus</taxon>
        <taxon>Plenodomus lingam/Leptosphaeria maculans species complex</taxon>
    </lineage>
</organism>
<dbReference type="OMA" id="YRKFTIN"/>
<feature type="domain" description="BAH" evidence="2">
    <location>
        <begin position="126"/>
        <end position="248"/>
    </location>
</feature>
<feature type="compositionally biased region" description="Basic and acidic residues" evidence="1">
    <location>
        <begin position="1"/>
        <end position="14"/>
    </location>
</feature>
<dbReference type="GeneID" id="13281740"/>
<dbReference type="OrthoDB" id="10259622at2759"/>
<evidence type="ECO:0000259" key="2">
    <source>
        <dbReference type="PROSITE" id="PS51038"/>
    </source>
</evidence>
<dbReference type="Pfam" id="PF01426">
    <property type="entry name" value="BAH"/>
    <property type="match status" value="1"/>
</dbReference>
<sequence>MARKRKVEELRESSSDPLSALHAKRTTSTKVDWSTIDLRDDFDGFQLSAIRRKTKKEAVKPVTEKQKTAIKTSRATENYKNASMSAQVAQENPFPETDLADVYCKVEPAREWESTQRYRKFTISGEEFEINNFVFIKKDADQSGTREVIEHWIAKVLEVRAGDSLHVYLRVYWVYRPEDLPEGRQRHDGECELIVSNHMDIIDAQCVQGAADVIYWDDSPDSSKFPAPDQLYWRQALDITKRKGSQLTKLNTYCVDKKPSNPDESLVQCPSCSIYLHARCLEEHAGKAAYKQHAPAQSKKSKDKWRDSFEATLSTSDTKEPRLTVTDKRKRKNNTTWHVDIHCLSCSHLIACAPTTVPTPSTPSAQLLNDDEIESESENPSITQDPSSPPAPLDAANLAIGDLPTSATAPASPPAASPAALPKRGRGRPRGSKKKKRGRQRRIKIEDPTGGVGSVASAADDGVVDVKTEEGERNTLLAFEQASRRVTPTAQLPVPGSLFRSGVRSVQRLLWMS</sequence>
<dbReference type="CDD" id="cd04370">
    <property type="entry name" value="BAH"/>
    <property type="match status" value="1"/>
</dbReference>
<dbReference type="PANTHER" id="PTHR46364">
    <property type="entry name" value="OS08G0421900 PROTEIN"/>
    <property type="match status" value="1"/>
</dbReference>
<dbReference type="Proteomes" id="UP000002668">
    <property type="component" value="Genome"/>
</dbReference>
<name>E4ZX26_LEPMJ</name>
<protein>
    <recommendedName>
        <fullName evidence="2">BAH domain-containing protein</fullName>
    </recommendedName>
</protein>
<proteinExistence type="predicted"/>
<dbReference type="GO" id="GO:0003682">
    <property type="term" value="F:chromatin binding"/>
    <property type="evidence" value="ECO:0007669"/>
    <property type="project" value="InterPro"/>
</dbReference>
<evidence type="ECO:0000313" key="3">
    <source>
        <dbReference type="EMBL" id="CBX95236.1"/>
    </source>
</evidence>
<dbReference type="HOGENOM" id="CLU_040680_1_0_1"/>
<feature type="compositionally biased region" description="Low complexity" evidence="1">
    <location>
        <begin position="393"/>
        <end position="410"/>
    </location>
</feature>
<feature type="compositionally biased region" description="Basic residues" evidence="1">
    <location>
        <begin position="423"/>
        <end position="442"/>
    </location>
</feature>
<dbReference type="InterPro" id="IPR043151">
    <property type="entry name" value="BAH_sf"/>
</dbReference>
<dbReference type="VEuPathDB" id="FungiDB:LEMA_P023880.1"/>
<dbReference type="InParanoid" id="E4ZX26"/>
<accession>E4ZX26</accession>
<dbReference type="PROSITE" id="PS51038">
    <property type="entry name" value="BAH"/>
    <property type="match status" value="1"/>
</dbReference>
<dbReference type="InterPro" id="IPR001025">
    <property type="entry name" value="BAH_dom"/>
</dbReference>
<dbReference type="Gene3D" id="2.30.30.490">
    <property type="match status" value="1"/>
</dbReference>
<feature type="region of interest" description="Disordered" evidence="1">
    <location>
        <begin position="1"/>
        <end position="29"/>
    </location>
</feature>
<evidence type="ECO:0000256" key="1">
    <source>
        <dbReference type="SAM" id="MobiDB-lite"/>
    </source>
</evidence>